<dbReference type="AlphaFoldDB" id="A0A1G2LP23"/>
<accession>A0A1G2LP23</accession>
<protein>
    <submittedName>
        <fullName evidence="1">Uncharacterized protein</fullName>
    </submittedName>
</protein>
<dbReference type="EMBL" id="MHQZ01000037">
    <property type="protein sequence ID" value="OHA13323.1"/>
    <property type="molecule type" value="Genomic_DNA"/>
</dbReference>
<dbReference type="Proteomes" id="UP000178302">
    <property type="component" value="Unassembled WGS sequence"/>
</dbReference>
<evidence type="ECO:0000313" key="2">
    <source>
        <dbReference type="Proteomes" id="UP000178302"/>
    </source>
</evidence>
<proteinExistence type="predicted"/>
<sequence>MDFIQVIASFSPRSSRLRLVEAGWSLRPCVARGYEGGARSGSDKMKVYFHFDSSLAIITLVY</sequence>
<evidence type="ECO:0000313" key="1">
    <source>
        <dbReference type="EMBL" id="OHA13323.1"/>
    </source>
</evidence>
<organism evidence="1 2">
    <name type="scientific">Candidatus Tagabacteria bacterium RIFCSPLOWO2_01_FULL_39_11</name>
    <dbReference type="NCBI Taxonomy" id="1802295"/>
    <lineage>
        <taxon>Bacteria</taxon>
        <taxon>Candidatus Tagaibacteriota</taxon>
    </lineage>
</organism>
<comment type="caution">
    <text evidence="1">The sequence shown here is derived from an EMBL/GenBank/DDBJ whole genome shotgun (WGS) entry which is preliminary data.</text>
</comment>
<reference evidence="1 2" key="1">
    <citation type="journal article" date="2016" name="Nat. Commun.">
        <title>Thousands of microbial genomes shed light on interconnected biogeochemical processes in an aquifer system.</title>
        <authorList>
            <person name="Anantharaman K."/>
            <person name="Brown C.T."/>
            <person name="Hug L.A."/>
            <person name="Sharon I."/>
            <person name="Castelle C.J."/>
            <person name="Probst A.J."/>
            <person name="Thomas B.C."/>
            <person name="Singh A."/>
            <person name="Wilkins M.J."/>
            <person name="Karaoz U."/>
            <person name="Brodie E.L."/>
            <person name="Williams K.H."/>
            <person name="Hubbard S.S."/>
            <person name="Banfield J.F."/>
        </authorList>
    </citation>
    <scope>NUCLEOTIDE SEQUENCE [LARGE SCALE GENOMIC DNA]</scope>
</reference>
<name>A0A1G2LP23_9BACT</name>
<gene>
    <name evidence="1" type="ORF">A2909_00380</name>
</gene>